<keyword evidence="7 11" id="KW-1133">Transmembrane helix</keyword>
<evidence type="ECO:0000256" key="2">
    <source>
        <dbReference type="ARBA" id="ARBA00004653"/>
    </source>
</evidence>
<evidence type="ECO:0000256" key="5">
    <source>
        <dbReference type="ARBA" id="ARBA00020673"/>
    </source>
</evidence>
<evidence type="ECO:0000259" key="12">
    <source>
        <dbReference type="Pfam" id="PF09335"/>
    </source>
</evidence>
<dbReference type="PANTHER" id="PTHR47549">
    <property type="entry name" value="GOLGI APPARATUS MEMBRANE PROTEIN TVP38-RELATED"/>
    <property type="match status" value="1"/>
</dbReference>
<feature type="transmembrane region" description="Helical" evidence="11">
    <location>
        <begin position="351"/>
        <end position="375"/>
    </location>
</feature>
<reference evidence="14" key="2">
    <citation type="journal article" date="2019" name="Mol. Plant Microbe Interact.">
        <title>Genome sequence resources for four phytopathogenic fungi from the Colletotrichum orbiculare species complex.</title>
        <authorList>
            <person name="Gan P."/>
            <person name="Tsushima A."/>
            <person name="Narusaka M."/>
            <person name="Narusaka Y."/>
            <person name="Takano Y."/>
            <person name="Kubo Y."/>
            <person name="Shirasu K."/>
        </authorList>
    </citation>
    <scope>GENOME REANNOTATION</scope>
    <source>
        <strain evidence="14">104-T / ATCC 96160 / CBS 514.97 / LARS 414 / MAFF 240422</strain>
    </source>
</reference>
<dbReference type="OrthoDB" id="166803at2759"/>
<evidence type="ECO:0000313" key="13">
    <source>
        <dbReference type="EMBL" id="TDZ25824.1"/>
    </source>
</evidence>
<dbReference type="EMBL" id="AMCV02000001">
    <property type="protein sequence ID" value="TDZ25824.1"/>
    <property type="molecule type" value="Genomic_DNA"/>
</dbReference>
<evidence type="ECO:0000256" key="11">
    <source>
        <dbReference type="SAM" id="Phobius"/>
    </source>
</evidence>
<sequence>MTCTIGTCLQVQQSLEHNGGIGHDWHRGSGSHRAARRLGQASRARPRQSGRRSQDRTWETLIVHKLVSIQGMGSPNSMTNHVAPAREFDATTTQTGSSSLTDDGNLIKRKGCRGLGERRRGAYPGGGSRASQARVVGYAAVVGYALLSSDMLDRSGMSADVEMARTRTRRGGEEEQQQQQLETDYRPLNWKKIFLTPKYIPLHLLGIGILVATIFISLHHDEVVSKLRPFSEKVREIPGGFLIPIAILILISFPPLFGHEIVALLCGVVYGLWVGFAIVAAGTFLGEIGTWFAFKYTLRRKAHKLERTNLNYGALARLTRDGGFWIVFIIRFSVIPSHFSTAVFSTCDVKFWHFAVSTFLTLPKQIILVYLGVLLVEKQQNNTIKNVVFGATFVLTIALAVYIWVKMRKVKKMLLEEQESRKMRHAVEMVPQKADVDVVETEVGITQPGYSYPRAQRQDDPHWI</sequence>
<dbReference type="STRING" id="1213857.A0A484G7E5"/>
<comment type="similarity">
    <text evidence="3">Belongs to the TVP38/TMEM64 family.</text>
</comment>
<feature type="transmembrane region" description="Helical" evidence="11">
    <location>
        <begin position="324"/>
        <end position="345"/>
    </location>
</feature>
<feature type="transmembrane region" description="Helical" evidence="11">
    <location>
        <begin position="270"/>
        <end position="294"/>
    </location>
</feature>
<keyword evidence="8" id="KW-0333">Golgi apparatus</keyword>
<dbReference type="AlphaFoldDB" id="A0A484G7E5"/>
<evidence type="ECO:0000256" key="3">
    <source>
        <dbReference type="ARBA" id="ARBA00008640"/>
    </source>
</evidence>
<dbReference type="GO" id="GO:0000139">
    <property type="term" value="C:Golgi membrane"/>
    <property type="evidence" value="ECO:0007669"/>
    <property type="project" value="UniProtKB-SubCell"/>
</dbReference>
<dbReference type="InterPro" id="IPR032816">
    <property type="entry name" value="VTT_dom"/>
</dbReference>
<accession>A0A484G7E5</accession>
<dbReference type="Proteomes" id="UP000014480">
    <property type="component" value="Unassembled WGS sequence"/>
</dbReference>
<organism evidence="13 14">
    <name type="scientific">Colletotrichum orbiculare (strain 104-T / ATCC 96160 / CBS 514.97 / LARS 414 / MAFF 240422)</name>
    <name type="common">Cucumber anthracnose fungus</name>
    <name type="synonym">Colletotrichum lagenarium</name>
    <dbReference type="NCBI Taxonomy" id="1213857"/>
    <lineage>
        <taxon>Eukaryota</taxon>
        <taxon>Fungi</taxon>
        <taxon>Dikarya</taxon>
        <taxon>Ascomycota</taxon>
        <taxon>Pezizomycotina</taxon>
        <taxon>Sordariomycetes</taxon>
        <taxon>Hypocreomycetidae</taxon>
        <taxon>Glomerellales</taxon>
        <taxon>Glomerellaceae</taxon>
        <taxon>Colletotrichum</taxon>
        <taxon>Colletotrichum orbiculare species complex</taxon>
    </lineage>
</organism>
<evidence type="ECO:0000256" key="9">
    <source>
        <dbReference type="ARBA" id="ARBA00023136"/>
    </source>
</evidence>
<feature type="transmembrane region" description="Helical" evidence="11">
    <location>
        <begin position="239"/>
        <end position="258"/>
    </location>
</feature>
<dbReference type="PANTHER" id="PTHR47549:SF2">
    <property type="entry name" value="GOLGI APPARATUS MEMBRANE PROTEIN TVP38"/>
    <property type="match status" value="1"/>
</dbReference>
<evidence type="ECO:0000256" key="10">
    <source>
        <dbReference type="SAM" id="MobiDB-lite"/>
    </source>
</evidence>
<proteinExistence type="inferred from homology"/>
<feature type="transmembrane region" description="Helical" evidence="11">
    <location>
        <begin position="387"/>
        <end position="405"/>
    </location>
</feature>
<evidence type="ECO:0000256" key="7">
    <source>
        <dbReference type="ARBA" id="ARBA00022989"/>
    </source>
</evidence>
<dbReference type="Pfam" id="PF09335">
    <property type="entry name" value="VTT_dom"/>
    <property type="match status" value="1"/>
</dbReference>
<evidence type="ECO:0000256" key="8">
    <source>
        <dbReference type="ARBA" id="ARBA00023034"/>
    </source>
</evidence>
<evidence type="ECO:0000256" key="4">
    <source>
        <dbReference type="ARBA" id="ARBA00013533"/>
    </source>
</evidence>
<dbReference type="InterPro" id="IPR051076">
    <property type="entry name" value="Golgi_membrane_TVP38/TMEM64"/>
</dbReference>
<comment type="caution">
    <text evidence="13">The sequence shown here is derived from an EMBL/GenBank/DDBJ whole genome shotgun (WGS) entry which is preliminary data.</text>
</comment>
<comment type="function">
    <text evidence="1">Golgi membrane protein involved in vesicular trafficking and spindle migration.</text>
</comment>
<feature type="compositionally biased region" description="Polar residues" evidence="10">
    <location>
        <begin position="91"/>
        <end position="102"/>
    </location>
</feature>
<feature type="domain" description="VTT" evidence="12">
    <location>
        <begin position="259"/>
        <end position="373"/>
    </location>
</feature>
<feature type="region of interest" description="Disordered" evidence="10">
    <location>
        <begin position="20"/>
        <end position="57"/>
    </location>
</feature>
<protein>
    <recommendedName>
        <fullName evidence="4">Golgi apparatus membrane protein TVP38</fullName>
    </recommendedName>
    <alternativeName>
        <fullName evidence="5">Golgi apparatus membrane protein tvp38</fullName>
    </alternativeName>
</protein>
<gene>
    <name evidence="13" type="primary">TVP38-0</name>
    <name evidence="13" type="ORF">Cob_v000408</name>
</gene>
<comment type="subcellular location">
    <subcellularLocation>
        <location evidence="2">Golgi apparatus membrane</location>
        <topology evidence="2">Multi-pass membrane protein</topology>
    </subcellularLocation>
</comment>
<feature type="transmembrane region" description="Helical" evidence="11">
    <location>
        <begin position="199"/>
        <end position="218"/>
    </location>
</feature>
<reference evidence="14" key="1">
    <citation type="journal article" date="2013" name="New Phytol.">
        <title>Comparative genomic and transcriptomic analyses reveal the hemibiotrophic stage shift of Colletotrichum fungi.</title>
        <authorList>
            <person name="Gan P."/>
            <person name="Ikeda K."/>
            <person name="Irieda H."/>
            <person name="Narusaka M."/>
            <person name="O'Connell R.J."/>
            <person name="Narusaka Y."/>
            <person name="Takano Y."/>
            <person name="Kubo Y."/>
            <person name="Shirasu K."/>
        </authorList>
    </citation>
    <scope>NUCLEOTIDE SEQUENCE [LARGE SCALE GENOMIC DNA]</scope>
    <source>
        <strain evidence="14">104-T / ATCC 96160 / CBS 514.97 / LARS 414 / MAFF 240422</strain>
    </source>
</reference>
<keyword evidence="6 11" id="KW-0812">Transmembrane</keyword>
<keyword evidence="14" id="KW-1185">Reference proteome</keyword>
<evidence type="ECO:0000256" key="6">
    <source>
        <dbReference type="ARBA" id="ARBA00022692"/>
    </source>
</evidence>
<keyword evidence="9 11" id="KW-0472">Membrane</keyword>
<feature type="region of interest" description="Disordered" evidence="10">
    <location>
        <begin position="91"/>
        <end position="129"/>
    </location>
</feature>
<evidence type="ECO:0000313" key="14">
    <source>
        <dbReference type="Proteomes" id="UP000014480"/>
    </source>
</evidence>
<evidence type="ECO:0000256" key="1">
    <source>
        <dbReference type="ARBA" id="ARBA00002978"/>
    </source>
</evidence>
<name>A0A484G7E5_COLOR</name>